<dbReference type="HOGENOM" id="CLU_022158_0_1_2"/>
<dbReference type="InterPro" id="IPR013785">
    <property type="entry name" value="Aldolase_TIM"/>
</dbReference>
<keyword evidence="10" id="KW-1185">Reference proteome</keyword>
<dbReference type="OrthoDB" id="6555at2157"/>
<keyword evidence="2 6" id="KW-0028">Amino-acid biosynthesis</keyword>
<dbReference type="GeneID" id="24803984"/>
<dbReference type="Pfam" id="PF22617">
    <property type="entry name" value="HCS_D2"/>
    <property type="match status" value="1"/>
</dbReference>
<dbReference type="CDD" id="cd07940">
    <property type="entry name" value="DRE_TIM_IPMS"/>
    <property type="match status" value="1"/>
</dbReference>
<reference evidence="9 10" key="1">
    <citation type="submission" date="2015-04" db="EMBL/GenBank/DDBJ databases">
        <title>The complete genome sequence of the hyperthermophilic, obligate iron-reducing archaeon Geoglobus ahangari strain 234T.</title>
        <authorList>
            <person name="Manzella M.P."/>
            <person name="Holmes D.E."/>
            <person name="Rocheleau J.M."/>
            <person name="Chung A."/>
            <person name="Reguera G."/>
            <person name="Kashefi K."/>
        </authorList>
    </citation>
    <scope>NUCLEOTIDE SEQUENCE [LARGE SCALE GENOMIC DNA]</scope>
    <source>
        <strain evidence="9 10">234</strain>
    </source>
</reference>
<keyword evidence="3 6" id="KW-0412">Isoleucine biosynthesis</keyword>
<evidence type="ECO:0000313" key="9">
    <source>
        <dbReference type="EMBL" id="AKG91292.1"/>
    </source>
</evidence>
<proteinExistence type="inferred from homology"/>
<dbReference type="FunFam" id="3.20.20.70:FF:000010">
    <property type="entry name" value="2-isopropylmalate synthase"/>
    <property type="match status" value="1"/>
</dbReference>
<dbReference type="UniPathway" id="UPA00047">
    <property type="reaction ID" value="UER00066"/>
</dbReference>
<keyword evidence="4 6" id="KW-0808">Transferase</keyword>
<dbReference type="InParanoid" id="A0A0F7IF07"/>
<evidence type="ECO:0000256" key="6">
    <source>
        <dbReference type="HAMAP-Rule" id="MF_01028"/>
    </source>
</evidence>
<dbReference type="Proteomes" id="UP000034723">
    <property type="component" value="Chromosome"/>
</dbReference>
<dbReference type="InterPro" id="IPR011830">
    <property type="entry name" value="LEU1_arch"/>
</dbReference>
<comment type="subunit">
    <text evidence="6">Homodimer.</text>
</comment>
<dbReference type="PANTHER" id="PTHR42880:SF2">
    <property type="entry name" value="(R)-CITRAMALATE SYNTHASE CIMA"/>
    <property type="match status" value="1"/>
</dbReference>
<dbReference type="GO" id="GO:0009098">
    <property type="term" value="P:L-leucine biosynthetic process"/>
    <property type="evidence" value="ECO:0007669"/>
    <property type="project" value="InterPro"/>
</dbReference>
<dbReference type="KEGG" id="gah:GAH_01414"/>
<evidence type="ECO:0000256" key="4">
    <source>
        <dbReference type="ARBA" id="ARBA00022679"/>
    </source>
</evidence>
<dbReference type="NCBIfam" id="NF002085">
    <property type="entry name" value="PRK00915.1-2"/>
    <property type="match status" value="1"/>
</dbReference>
<dbReference type="GO" id="GO:0009097">
    <property type="term" value="P:isoleucine biosynthetic process"/>
    <property type="evidence" value="ECO:0007669"/>
    <property type="project" value="UniProtKB-UniRule"/>
</dbReference>
<evidence type="ECO:0000259" key="8">
    <source>
        <dbReference type="PROSITE" id="PS50991"/>
    </source>
</evidence>
<dbReference type="SUPFAM" id="SSF110921">
    <property type="entry name" value="2-isopropylmalate synthase LeuA, allosteric (dimerisation) domain"/>
    <property type="match status" value="1"/>
</dbReference>
<dbReference type="InterPro" id="IPR054691">
    <property type="entry name" value="LeuA/HCS_post-cat"/>
</dbReference>
<evidence type="ECO:0000256" key="3">
    <source>
        <dbReference type="ARBA" id="ARBA00022624"/>
    </source>
</evidence>
<dbReference type="Pfam" id="PF00682">
    <property type="entry name" value="HMGL-like"/>
    <property type="match status" value="1"/>
</dbReference>
<dbReference type="InterPro" id="IPR036230">
    <property type="entry name" value="LeuA_allosteric_dom_sf"/>
</dbReference>
<dbReference type="SUPFAM" id="SSF51569">
    <property type="entry name" value="Aldolase"/>
    <property type="match status" value="1"/>
</dbReference>
<dbReference type="RefSeq" id="WP_048095613.1">
    <property type="nucleotide sequence ID" value="NZ_CP011267.1"/>
</dbReference>
<keyword evidence="5 6" id="KW-0100">Branched-chain amino acid biosynthesis</keyword>
<dbReference type="AlphaFoldDB" id="A0A0F7IF07"/>
<dbReference type="InterPro" id="IPR000891">
    <property type="entry name" value="PYR_CT"/>
</dbReference>
<comment type="similarity">
    <text evidence="1 6 7">Belongs to the alpha-IPM synthase/homocitrate synthase family.</text>
</comment>
<dbReference type="Gene3D" id="3.20.20.70">
    <property type="entry name" value="Aldolase class I"/>
    <property type="match status" value="1"/>
</dbReference>
<name>A0A0F7IF07_9EURY</name>
<dbReference type="InterPro" id="IPR013709">
    <property type="entry name" value="2-isopropylmalate_synth_dimer"/>
</dbReference>
<dbReference type="Gene3D" id="1.10.238.260">
    <property type="match status" value="1"/>
</dbReference>
<dbReference type="Pfam" id="PF08502">
    <property type="entry name" value="LeuA_dimer"/>
    <property type="match status" value="1"/>
</dbReference>
<evidence type="ECO:0000256" key="5">
    <source>
        <dbReference type="ARBA" id="ARBA00023304"/>
    </source>
</evidence>
<dbReference type="PROSITE" id="PS00815">
    <property type="entry name" value="AIPM_HOMOCIT_SYNTH_1"/>
    <property type="match status" value="1"/>
</dbReference>
<feature type="domain" description="Pyruvate carboxyltransferase" evidence="8">
    <location>
        <begin position="3"/>
        <end position="255"/>
    </location>
</feature>
<dbReference type="Gene3D" id="3.30.160.270">
    <property type="match status" value="1"/>
</dbReference>
<dbReference type="FunFam" id="1.10.238.260:FF:000001">
    <property type="entry name" value="2-isopropylmalate synthase"/>
    <property type="match status" value="1"/>
</dbReference>
<dbReference type="HAMAP" id="MF_01028">
    <property type="entry name" value="CimA"/>
    <property type="match status" value="1"/>
</dbReference>
<dbReference type="PROSITE" id="PS00816">
    <property type="entry name" value="AIPM_HOMOCIT_SYNTH_2"/>
    <property type="match status" value="1"/>
</dbReference>
<dbReference type="STRING" id="113653.GAH_01414"/>
<dbReference type="PROSITE" id="PS50991">
    <property type="entry name" value="PYR_CT"/>
    <property type="match status" value="1"/>
</dbReference>
<dbReference type="FunCoup" id="A0A0F7IF07">
    <property type="interactions" value="197"/>
</dbReference>
<dbReference type="EC" id="2.3.3.21" evidence="6"/>
<accession>A0A0F7IF07</accession>
<dbReference type="InterPro" id="IPR002034">
    <property type="entry name" value="AIPM/Hcit_synth_CS"/>
</dbReference>
<dbReference type="EMBL" id="CP011267">
    <property type="protein sequence ID" value="AKG91292.1"/>
    <property type="molecule type" value="Genomic_DNA"/>
</dbReference>
<comment type="pathway">
    <text evidence="6">Amino-acid biosynthesis; L-isoleucine biosynthesis; 2-oxobutanoate from pyruvate: step 1/3.</text>
</comment>
<organism evidence="9 10">
    <name type="scientific">Geoglobus ahangari</name>
    <dbReference type="NCBI Taxonomy" id="113653"/>
    <lineage>
        <taxon>Archaea</taxon>
        <taxon>Methanobacteriati</taxon>
        <taxon>Methanobacteriota</taxon>
        <taxon>Archaeoglobi</taxon>
        <taxon>Archaeoglobales</taxon>
        <taxon>Archaeoglobaceae</taxon>
        <taxon>Geoglobus</taxon>
    </lineage>
</organism>
<evidence type="ECO:0000256" key="1">
    <source>
        <dbReference type="ARBA" id="ARBA00006154"/>
    </source>
</evidence>
<comment type="function">
    <text evidence="6">Catalyzes the condensation of pyruvate and acetyl-coenzyme A to form (R)-citramalate.</text>
</comment>
<comment type="catalytic activity">
    <reaction evidence="6">
        <text>pyruvate + acetyl-CoA + H2O = (3R)-citramalate + CoA + H(+)</text>
        <dbReference type="Rhea" id="RHEA:19045"/>
        <dbReference type="ChEBI" id="CHEBI:15361"/>
        <dbReference type="ChEBI" id="CHEBI:15377"/>
        <dbReference type="ChEBI" id="CHEBI:15378"/>
        <dbReference type="ChEBI" id="CHEBI:30934"/>
        <dbReference type="ChEBI" id="CHEBI:57287"/>
        <dbReference type="ChEBI" id="CHEBI:57288"/>
        <dbReference type="EC" id="2.3.3.21"/>
    </reaction>
</comment>
<dbReference type="SMART" id="SM00917">
    <property type="entry name" value="LeuA_dimer"/>
    <property type="match status" value="1"/>
</dbReference>
<evidence type="ECO:0000313" key="10">
    <source>
        <dbReference type="Proteomes" id="UP000034723"/>
    </source>
</evidence>
<dbReference type="PATRIC" id="fig|113653.22.peg.1396"/>
<sequence length="490" mass="53125">MTLRILDTTLRDGEQTPGVSLSVEQKLMIAEALDRLGVDVIEAGTAIASEGEFQAIKTISEAGLNAEICSFARIKFEDIDAAADANADSIFMVAPSSDIHISSKFPGKSREDIIEMSVRAIEYAKERGLVVEFGGEDASRADFSFIIELYRHAVDAGADRLTFTDTVGVFTPEKAFETMKSLKENFSVPVAFHGHDDFGLATSNTVFAVKGGADEIHVAMNGLGERAGNAALEEVVMALEFLYGIKTRINKEMLYPTSKLVEKLTRVKVPPNKPIVGDNAFTHESGIHTSALLRNTQTYEPISPEVIGRKRSIILGKHAGRASVEVIMKEMGYKATPEQMKEILARIKEIGDKGKRVTDADIRTIVETVLQIRREKKVQLLDLSIVSGVHVMPTASVKLKINGKEVVEAGVGLGPVDAAINAIKKAIKDYADIELVSYHVDAITGGTDALVDVIVQLKKGDKIVTARGARTDIIMASVEAFIEGLNMLID</sequence>
<keyword evidence="9" id="KW-0012">Acyltransferase</keyword>
<protein>
    <recommendedName>
        <fullName evidence="6">Putative (R)-citramalate synthase CimA</fullName>
        <ecNumber evidence="6">2.3.3.21</ecNumber>
    </recommendedName>
</protein>
<dbReference type="GO" id="GO:0003852">
    <property type="term" value="F:2-isopropylmalate synthase activity"/>
    <property type="evidence" value="ECO:0007669"/>
    <property type="project" value="InterPro"/>
</dbReference>
<dbReference type="GO" id="GO:0043714">
    <property type="term" value="F:(R)-citramalate synthase activity"/>
    <property type="evidence" value="ECO:0007669"/>
    <property type="project" value="UniProtKB-EC"/>
</dbReference>
<dbReference type="InterPro" id="IPR024890">
    <property type="entry name" value="Citramalate_synthase_CimA"/>
</dbReference>
<gene>
    <name evidence="6" type="primary">cimA</name>
    <name evidence="9" type="ORF">GAH_01414</name>
</gene>
<dbReference type="NCBIfam" id="TIGR02090">
    <property type="entry name" value="LEU1_arch"/>
    <property type="match status" value="1"/>
</dbReference>
<evidence type="ECO:0000256" key="2">
    <source>
        <dbReference type="ARBA" id="ARBA00022605"/>
    </source>
</evidence>
<evidence type="ECO:0000256" key="7">
    <source>
        <dbReference type="RuleBase" id="RU003523"/>
    </source>
</evidence>
<dbReference type="PANTHER" id="PTHR42880">
    <property type="entry name" value="HOMOCITRATE SYNTHASE"/>
    <property type="match status" value="1"/>
</dbReference>